<keyword evidence="2 12" id="KW-0812">Transmembrane</keyword>
<accession>A0A1Y2LLX3</accession>
<comment type="similarity">
    <text evidence="9">Belongs to the Tom70 family.</text>
</comment>
<dbReference type="GO" id="GO:0030150">
    <property type="term" value="P:protein import into mitochondrial matrix"/>
    <property type="evidence" value="ECO:0007669"/>
    <property type="project" value="TreeGrafter"/>
</dbReference>
<evidence type="ECO:0000313" key="13">
    <source>
        <dbReference type="EMBL" id="OSS43888.1"/>
    </source>
</evidence>
<keyword evidence="5 10" id="KW-0802">TPR repeat</keyword>
<evidence type="ECO:0000256" key="11">
    <source>
        <dbReference type="SAM" id="MobiDB-lite"/>
    </source>
</evidence>
<dbReference type="SUPFAM" id="SSF48452">
    <property type="entry name" value="TPR-like"/>
    <property type="match status" value="3"/>
</dbReference>
<dbReference type="SMART" id="SM00028">
    <property type="entry name" value="TPR"/>
    <property type="match status" value="9"/>
</dbReference>
<dbReference type="InParanoid" id="A0A1Y2LLX3"/>
<feature type="region of interest" description="Disordered" evidence="11">
    <location>
        <begin position="65"/>
        <end position="133"/>
    </location>
</feature>
<evidence type="ECO:0000256" key="7">
    <source>
        <dbReference type="ARBA" id="ARBA00023128"/>
    </source>
</evidence>
<evidence type="ECO:0000256" key="2">
    <source>
        <dbReference type="ARBA" id="ARBA00022692"/>
    </source>
</evidence>
<dbReference type="STRING" id="105696.A0A1Y2LLX3"/>
<evidence type="ECO:0000256" key="6">
    <source>
        <dbReference type="ARBA" id="ARBA00022989"/>
    </source>
</evidence>
<dbReference type="Proteomes" id="UP000193240">
    <property type="component" value="Unassembled WGS sequence"/>
</dbReference>
<keyword evidence="14" id="KW-1185">Reference proteome</keyword>
<feature type="transmembrane region" description="Helical" evidence="12">
    <location>
        <begin position="42"/>
        <end position="63"/>
    </location>
</feature>
<dbReference type="GO" id="GO:0030943">
    <property type="term" value="F:mitochondrion targeting sequence binding"/>
    <property type="evidence" value="ECO:0007669"/>
    <property type="project" value="TreeGrafter"/>
</dbReference>
<dbReference type="FunCoup" id="A0A1Y2LLX3">
    <property type="interactions" value="754"/>
</dbReference>
<sequence length="634" mass="69810">MANITGDAPAPVLSAPGPFPVGIPENEGFWSRLSNWASEHKGVVYTIAGVTLVVGAGGAIYYFNSGDSSTDASTPGTAANKRKKQRERRREKERAAKANEGKEEPQTEPKKASVSGSADDELPEVDESSVGALSEEQRKDYAAKLKAAGNKAYGSKDYNRAIDLYGKAILCKQDPVFYSNRAACYNAMGDWEKVIDDTTAAINLDNEYVKALNRRANAYEQVDRNSEALLDYTASCIIDGFRNESSAQSVERLLKKVAEQKGKAILQGKEKKLPSPTFVTNYLQSFRPKDAPAGLGDDAELDEETGKGQLRKGLKAMATKTGEGYTEAATAFDRALELGDLGEHEAFAHNMRGTFRYLKGDNEDALQDMDKSVELDPSLTQSFIKRASMHLELANPEAAEADFATALSQNEKDPDIFYHRAQLHFIKSEFGEAAKDYQRSIDLDEAFIFSHIQLGVTQYKMGSIASSMATFRRCMKNFSQVPDVYNYYGELLLDQQKYQEAIEKFDTAVEMEKSTKPMGMNVLPLINKALALFQWKNDFGEAEKLCEKALIIDPECDIAVATMAQLLLQQGKVTEALKYFERAAELSRTEGEIVNALSYAEATRTQLEVQEKYPKLASRLGAMGAAAGGGFGMR</sequence>
<evidence type="ECO:0000256" key="12">
    <source>
        <dbReference type="SAM" id="Phobius"/>
    </source>
</evidence>
<feature type="compositionally biased region" description="Acidic residues" evidence="11">
    <location>
        <begin position="118"/>
        <end position="127"/>
    </location>
</feature>
<dbReference type="GO" id="GO:0015450">
    <property type="term" value="F:protein-transporting ATPase activity"/>
    <property type="evidence" value="ECO:0007669"/>
    <property type="project" value="InterPro"/>
</dbReference>
<dbReference type="Pfam" id="PF13432">
    <property type="entry name" value="TPR_16"/>
    <property type="match status" value="3"/>
</dbReference>
<evidence type="ECO:0000256" key="9">
    <source>
        <dbReference type="ARBA" id="ARBA00038030"/>
    </source>
</evidence>
<dbReference type="Pfam" id="PF14559">
    <property type="entry name" value="TPR_19"/>
    <property type="match status" value="1"/>
</dbReference>
<dbReference type="Gene3D" id="1.25.40.10">
    <property type="entry name" value="Tetratricopeptide repeat domain"/>
    <property type="match status" value="2"/>
</dbReference>
<reference evidence="13 14" key="1">
    <citation type="journal article" date="2017" name="Genome Announc.">
        <title>Genome sequence of the saprophytic ascomycete Epicoccum nigrum ICMP 19927 strain isolated from New Zealand.</title>
        <authorList>
            <person name="Fokin M."/>
            <person name="Fleetwood D."/>
            <person name="Weir B.S."/>
            <person name="Villas-Boas S.G."/>
        </authorList>
    </citation>
    <scope>NUCLEOTIDE SEQUENCE [LARGE SCALE GENOMIC DNA]</scope>
    <source>
        <strain evidence="13 14">ICMP 19927</strain>
    </source>
</reference>
<feature type="compositionally biased region" description="Basic and acidic residues" evidence="11">
    <location>
        <begin position="88"/>
        <end position="111"/>
    </location>
</feature>
<evidence type="ECO:0000256" key="10">
    <source>
        <dbReference type="PROSITE-ProRule" id="PRU00339"/>
    </source>
</evidence>
<dbReference type="GO" id="GO:0045039">
    <property type="term" value="P:protein insertion into mitochondrial inner membrane"/>
    <property type="evidence" value="ECO:0007669"/>
    <property type="project" value="TreeGrafter"/>
</dbReference>
<keyword evidence="3" id="KW-0677">Repeat</keyword>
<feature type="repeat" description="TPR" evidence="10">
    <location>
        <begin position="557"/>
        <end position="590"/>
    </location>
</feature>
<dbReference type="GO" id="GO:0005741">
    <property type="term" value="C:mitochondrial outer membrane"/>
    <property type="evidence" value="ECO:0007669"/>
    <property type="project" value="UniProtKB-SubCell"/>
</dbReference>
<dbReference type="PANTHER" id="PTHR46208:SF1">
    <property type="entry name" value="MITOCHONDRIAL IMPORT RECEPTOR SUBUNIT TOM70"/>
    <property type="match status" value="1"/>
</dbReference>
<evidence type="ECO:0000256" key="1">
    <source>
        <dbReference type="ARBA" id="ARBA00004572"/>
    </source>
</evidence>
<dbReference type="InterPro" id="IPR011990">
    <property type="entry name" value="TPR-like_helical_dom_sf"/>
</dbReference>
<dbReference type="PROSITE" id="PS50005">
    <property type="entry name" value="TPR"/>
    <property type="match status" value="4"/>
</dbReference>
<dbReference type="AlphaFoldDB" id="A0A1Y2LLX3"/>
<evidence type="ECO:0000256" key="8">
    <source>
        <dbReference type="ARBA" id="ARBA00023136"/>
    </source>
</evidence>
<evidence type="ECO:0000256" key="4">
    <source>
        <dbReference type="ARBA" id="ARBA00022787"/>
    </source>
</evidence>
<dbReference type="InterPro" id="IPR019734">
    <property type="entry name" value="TPR_rpt"/>
</dbReference>
<evidence type="ECO:0000256" key="5">
    <source>
        <dbReference type="ARBA" id="ARBA00022803"/>
    </source>
</evidence>
<feature type="repeat" description="TPR" evidence="10">
    <location>
        <begin position="414"/>
        <end position="447"/>
    </location>
</feature>
<organism evidence="13 14">
    <name type="scientific">Epicoccum nigrum</name>
    <name type="common">Soil fungus</name>
    <name type="synonym">Epicoccum purpurascens</name>
    <dbReference type="NCBI Taxonomy" id="105696"/>
    <lineage>
        <taxon>Eukaryota</taxon>
        <taxon>Fungi</taxon>
        <taxon>Dikarya</taxon>
        <taxon>Ascomycota</taxon>
        <taxon>Pezizomycotina</taxon>
        <taxon>Dothideomycetes</taxon>
        <taxon>Pleosporomycetidae</taxon>
        <taxon>Pleosporales</taxon>
        <taxon>Pleosporineae</taxon>
        <taxon>Didymellaceae</taxon>
        <taxon>Epicoccum</taxon>
    </lineage>
</organism>
<keyword evidence="4" id="KW-1000">Mitochondrion outer membrane</keyword>
<feature type="repeat" description="TPR" evidence="10">
    <location>
        <begin position="346"/>
        <end position="379"/>
    </location>
</feature>
<name>A0A1Y2LLX3_EPING</name>
<keyword evidence="6 12" id="KW-1133">Transmembrane helix</keyword>
<dbReference type="EMBL" id="KZ107860">
    <property type="protein sequence ID" value="OSS43888.1"/>
    <property type="molecule type" value="Genomic_DNA"/>
</dbReference>
<dbReference type="GO" id="GO:0006886">
    <property type="term" value="P:intracellular protein transport"/>
    <property type="evidence" value="ECO:0007669"/>
    <property type="project" value="InterPro"/>
</dbReference>
<dbReference type="NCBIfam" id="TIGR00990">
    <property type="entry name" value="3a0801s09"/>
    <property type="match status" value="1"/>
</dbReference>
<dbReference type="PANTHER" id="PTHR46208">
    <property type="entry name" value="MITOCHONDRIAL IMPORT RECEPTOR SUBUNIT TOM70"/>
    <property type="match status" value="1"/>
</dbReference>
<keyword evidence="7" id="KW-0496">Mitochondrion</keyword>
<feature type="repeat" description="TPR" evidence="10">
    <location>
        <begin position="482"/>
        <end position="515"/>
    </location>
</feature>
<evidence type="ECO:0000256" key="3">
    <source>
        <dbReference type="ARBA" id="ARBA00022737"/>
    </source>
</evidence>
<proteinExistence type="inferred from homology"/>
<gene>
    <name evidence="13" type="ORF">B5807_11447</name>
</gene>
<dbReference type="OMA" id="QWRGDIE"/>
<feature type="compositionally biased region" description="Polar residues" evidence="11">
    <location>
        <begin position="65"/>
        <end position="77"/>
    </location>
</feature>
<keyword evidence="8 12" id="KW-0472">Membrane</keyword>
<comment type="subcellular location">
    <subcellularLocation>
        <location evidence="1">Mitochondrion outer membrane</location>
        <topology evidence="1">Single-pass membrane protein</topology>
    </subcellularLocation>
</comment>
<protein>
    <submittedName>
        <fullName evidence="13">Uncharacterized protein</fullName>
    </submittedName>
</protein>
<evidence type="ECO:0000313" key="14">
    <source>
        <dbReference type="Proteomes" id="UP000193240"/>
    </source>
</evidence>
<dbReference type="InterPro" id="IPR005687">
    <property type="entry name" value="Tom70"/>
</dbReference>